<dbReference type="AlphaFoldDB" id="A4U2U6"/>
<proteinExistence type="inferred from homology"/>
<evidence type="ECO:0000259" key="2">
    <source>
        <dbReference type="Pfam" id="PF02350"/>
    </source>
</evidence>
<dbReference type="RefSeq" id="WP_106003087.1">
    <property type="nucleotide sequence ID" value="NZ_CP027527.1"/>
</dbReference>
<dbReference type="InterPro" id="IPR003331">
    <property type="entry name" value="UDP_GlcNAc_Epimerase_2_dom"/>
</dbReference>
<feature type="domain" description="UDP-N-acetylglucosamine 2-epimerase" evidence="2">
    <location>
        <begin position="27"/>
        <end position="355"/>
    </location>
</feature>
<protein>
    <submittedName>
        <fullName evidence="3">UDP-N-acetylglucosamine 2-epimerase</fullName>
        <ecNumber evidence="3">5.1.3.14</ecNumber>
    </submittedName>
</protein>
<keyword evidence="1 3" id="KW-0413">Isomerase</keyword>
<reference evidence="3" key="1">
    <citation type="journal article" date="2007" name="J. Bacteriol.">
        <title>Comparative genome analysis of four magnetotactic bacteria reveals a complex set of group-specific genes implicated in magnetosome biomineralization and function.</title>
        <authorList>
            <person name="Richter M."/>
            <person name="Kube M."/>
            <person name="Bazylinski D.A."/>
            <person name="Lombardot T."/>
            <person name="Gloeckner F.O."/>
            <person name="Reinhardt R."/>
            <person name="Schueler D."/>
        </authorList>
    </citation>
    <scope>NUCLEOTIDE SEQUENCE</scope>
    <source>
        <strain evidence="3">MSR-1</strain>
    </source>
</reference>
<dbReference type="PANTHER" id="PTHR43174">
    <property type="entry name" value="UDP-N-ACETYLGLUCOSAMINE 2-EPIMERASE"/>
    <property type="match status" value="1"/>
</dbReference>
<dbReference type="Pfam" id="PF02350">
    <property type="entry name" value="Epimerase_2"/>
    <property type="match status" value="1"/>
</dbReference>
<dbReference type="EMBL" id="CU459003">
    <property type="protein sequence ID" value="CAM77203.1"/>
    <property type="molecule type" value="Genomic_DNA"/>
</dbReference>
<evidence type="ECO:0000256" key="1">
    <source>
        <dbReference type="RuleBase" id="RU003513"/>
    </source>
</evidence>
<sequence>MTRTVLSIVGARPNFMKIGPVLDGLRQHGFQAPLLHTGQHYDEAMNDRIFQDLRLPIPDINLEVGSASHAVQTAEIMRRFEPVLDQINPNAILVVGDVNSTVACALVAAKKGIAVIHVEAGLRSWDRSMPEEINRVLTDQISNFLFTTEASGRDNLLREGIADDNIHFVGNVMIDTLLSNLDRAVSASDLIGHASGYALTTLHRPSNVDEPAVLTRLTDCLCRMTESLPVVFPIHPRSRARLEAFGLLERVERAGIILLPPQGYLQMIGLVKGAKLVVTDSGGLQEETTALGIPCLTVRCNTERPITIEQGTNTLVGTDPTTIMSHFSEIMRGGKVGRIPPLWDGKAGQRIGAILAARL</sequence>
<dbReference type="EC" id="5.1.3.14" evidence="3"/>
<gene>
    <name evidence="3" type="primary">epsC</name>
    <name evidence="3" type="ORF">MGR_3610</name>
</gene>
<dbReference type="InterPro" id="IPR029767">
    <property type="entry name" value="WecB-like"/>
</dbReference>
<organism evidence="3">
    <name type="scientific">Magnetospirillum gryphiswaldense</name>
    <dbReference type="NCBI Taxonomy" id="55518"/>
    <lineage>
        <taxon>Bacteria</taxon>
        <taxon>Pseudomonadati</taxon>
        <taxon>Pseudomonadota</taxon>
        <taxon>Alphaproteobacteria</taxon>
        <taxon>Rhodospirillales</taxon>
        <taxon>Rhodospirillaceae</taxon>
        <taxon>Magnetospirillum</taxon>
    </lineage>
</organism>
<dbReference type="CDD" id="cd03786">
    <property type="entry name" value="GTB_UDP-GlcNAc_2-Epimerase"/>
    <property type="match status" value="1"/>
</dbReference>
<dbReference type="Gene3D" id="3.40.50.2000">
    <property type="entry name" value="Glycogen Phosphorylase B"/>
    <property type="match status" value="2"/>
</dbReference>
<dbReference type="NCBIfam" id="TIGR00236">
    <property type="entry name" value="wecB"/>
    <property type="match status" value="1"/>
</dbReference>
<comment type="similarity">
    <text evidence="1">Belongs to the UDP-N-acetylglucosamine 2-epimerase family.</text>
</comment>
<dbReference type="PANTHER" id="PTHR43174:SF1">
    <property type="entry name" value="UDP-N-ACETYLGLUCOSAMINE 2-EPIMERASE"/>
    <property type="match status" value="1"/>
</dbReference>
<dbReference type="SUPFAM" id="SSF53756">
    <property type="entry name" value="UDP-Glycosyltransferase/glycogen phosphorylase"/>
    <property type="match status" value="1"/>
</dbReference>
<accession>A4U2U6</accession>
<dbReference type="GO" id="GO:0008761">
    <property type="term" value="F:UDP-N-acetylglucosamine 2-epimerase activity"/>
    <property type="evidence" value="ECO:0007669"/>
    <property type="project" value="UniProtKB-EC"/>
</dbReference>
<evidence type="ECO:0000313" key="3">
    <source>
        <dbReference type="EMBL" id="CAM77203.1"/>
    </source>
</evidence>
<name>A4U2U6_9PROT</name>